<sequence>MHVIPNPALNLILTLIQPYESQQQQQQQLQQQATPLGNSFQEYYDLSNVINSENLSNSLQLDEPNDLNIDQNYQADAQKSSNGPKRRGRHRGSTTKKRNT</sequence>
<name>A0A3M7TAT6_BRAPC</name>
<proteinExistence type="predicted"/>
<dbReference type="Proteomes" id="UP000276133">
    <property type="component" value="Unassembled WGS sequence"/>
</dbReference>
<evidence type="ECO:0000313" key="2">
    <source>
        <dbReference type="EMBL" id="RNA45047.1"/>
    </source>
</evidence>
<feature type="compositionally biased region" description="Polar residues" evidence="1">
    <location>
        <begin position="68"/>
        <end position="83"/>
    </location>
</feature>
<evidence type="ECO:0000313" key="3">
    <source>
        <dbReference type="Proteomes" id="UP000276133"/>
    </source>
</evidence>
<gene>
    <name evidence="2" type="ORF">BpHYR1_020496</name>
</gene>
<reference evidence="2 3" key="1">
    <citation type="journal article" date="2018" name="Sci. Rep.">
        <title>Genomic signatures of local adaptation to the degree of environmental predictability in rotifers.</title>
        <authorList>
            <person name="Franch-Gras L."/>
            <person name="Hahn C."/>
            <person name="Garcia-Roger E.M."/>
            <person name="Carmona M.J."/>
            <person name="Serra M."/>
            <person name="Gomez A."/>
        </authorList>
    </citation>
    <scope>NUCLEOTIDE SEQUENCE [LARGE SCALE GENOMIC DNA]</scope>
    <source>
        <strain evidence="2">HYR1</strain>
    </source>
</reference>
<protein>
    <submittedName>
        <fullName evidence="2">Uncharacterized protein</fullName>
    </submittedName>
</protein>
<feature type="region of interest" description="Disordered" evidence="1">
    <location>
        <begin position="55"/>
        <end position="100"/>
    </location>
</feature>
<accession>A0A3M7TAT6</accession>
<organism evidence="2 3">
    <name type="scientific">Brachionus plicatilis</name>
    <name type="common">Marine rotifer</name>
    <name type="synonym">Brachionus muelleri</name>
    <dbReference type="NCBI Taxonomy" id="10195"/>
    <lineage>
        <taxon>Eukaryota</taxon>
        <taxon>Metazoa</taxon>
        <taxon>Spiralia</taxon>
        <taxon>Gnathifera</taxon>
        <taxon>Rotifera</taxon>
        <taxon>Eurotatoria</taxon>
        <taxon>Monogononta</taxon>
        <taxon>Pseudotrocha</taxon>
        <taxon>Ploima</taxon>
        <taxon>Brachionidae</taxon>
        <taxon>Brachionus</taxon>
    </lineage>
</organism>
<feature type="compositionally biased region" description="Basic residues" evidence="1">
    <location>
        <begin position="84"/>
        <end position="100"/>
    </location>
</feature>
<dbReference type="AlphaFoldDB" id="A0A3M7TAT6"/>
<keyword evidence="3" id="KW-1185">Reference proteome</keyword>
<dbReference type="EMBL" id="REGN01000036">
    <property type="protein sequence ID" value="RNA45047.1"/>
    <property type="molecule type" value="Genomic_DNA"/>
</dbReference>
<evidence type="ECO:0000256" key="1">
    <source>
        <dbReference type="SAM" id="MobiDB-lite"/>
    </source>
</evidence>
<comment type="caution">
    <text evidence="2">The sequence shown here is derived from an EMBL/GenBank/DDBJ whole genome shotgun (WGS) entry which is preliminary data.</text>
</comment>